<dbReference type="KEGG" id="oar:OA238_c08830"/>
<accession>M9RFY6</accession>
<evidence type="ECO:0000313" key="1">
    <source>
        <dbReference type="EMBL" id="AGI71092.1"/>
    </source>
</evidence>
<keyword evidence="2" id="KW-1185">Reference proteome</keyword>
<protein>
    <submittedName>
        <fullName evidence="1">Uncharacterized protein</fullName>
    </submittedName>
</protein>
<gene>
    <name evidence="1" type="ORF">OA238_c08830</name>
</gene>
<dbReference type="HOGENOM" id="CLU_2437935_0_0_5"/>
<name>M9RFY6_9RHOB</name>
<organism evidence="1 2">
    <name type="scientific">Octadecabacter arcticus 238</name>
    <dbReference type="NCBI Taxonomy" id="391616"/>
    <lineage>
        <taxon>Bacteria</taxon>
        <taxon>Pseudomonadati</taxon>
        <taxon>Pseudomonadota</taxon>
        <taxon>Alphaproteobacteria</taxon>
        <taxon>Rhodobacterales</taxon>
        <taxon>Roseobacteraceae</taxon>
        <taxon>Octadecabacter</taxon>
    </lineage>
</organism>
<proteinExistence type="predicted"/>
<sequence>MRTGAQQLIATAVEAELASYLAQFADLRTEAGHAAVVRNGHHPAATPDLWRDGYDRRRLIGILMLVFKNHPNRAGADLGRKPVCSVTFFP</sequence>
<evidence type="ECO:0000313" key="2">
    <source>
        <dbReference type="Proteomes" id="UP000004688"/>
    </source>
</evidence>
<dbReference type="eggNOG" id="COG3328">
    <property type="taxonomic scope" value="Bacteria"/>
</dbReference>
<dbReference type="EMBL" id="CP003742">
    <property type="protein sequence ID" value="AGI71092.1"/>
    <property type="molecule type" value="Genomic_DNA"/>
</dbReference>
<dbReference type="AlphaFoldDB" id="M9RFY6"/>
<reference evidence="1 2" key="1">
    <citation type="journal article" date="2013" name="PLoS ONE">
        <title>Poles Apart: Arctic and Antarctic Octadecabacter strains Share High Genome Plasticity and a New Type of Xanthorhodopsin.</title>
        <authorList>
            <person name="Vollmers J."/>
            <person name="Voget S."/>
            <person name="Dietrich S."/>
            <person name="Gollnow K."/>
            <person name="Smits M."/>
            <person name="Meyer K."/>
            <person name="Brinkhoff T."/>
            <person name="Simon M."/>
            <person name="Daniel R."/>
        </authorList>
    </citation>
    <scope>NUCLEOTIDE SEQUENCE [LARGE SCALE GENOMIC DNA]</scope>
    <source>
        <strain evidence="1 2">238</strain>
    </source>
</reference>
<dbReference type="Proteomes" id="UP000004688">
    <property type="component" value="Chromosome"/>
</dbReference>